<dbReference type="Gene3D" id="1.10.510.10">
    <property type="entry name" value="Transferase(Phosphotransferase) domain 1"/>
    <property type="match status" value="1"/>
</dbReference>
<dbReference type="AlphaFoldDB" id="A0A4R0RNH5"/>
<evidence type="ECO:0008006" key="4">
    <source>
        <dbReference type="Google" id="ProtNLM"/>
    </source>
</evidence>
<accession>A0A4R0RNH5</accession>
<evidence type="ECO:0000256" key="1">
    <source>
        <dbReference type="SAM" id="MobiDB-lite"/>
    </source>
</evidence>
<protein>
    <recommendedName>
        <fullName evidence="4">Protein kinase domain-containing protein</fullName>
    </recommendedName>
</protein>
<dbReference type="EMBL" id="RWJN01000022">
    <property type="protein sequence ID" value="TCD70350.1"/>
    <property type="molecule type" value="Genomic_DNA"/>
</dbReference>
<evidence type="ECO:0000313" key="2">
    <source>
        <dbReference type="EMBL" id="TCD70350.1"/>
    </source>
</evidence>
<feature type="region of interest" description="Disordered" evidence="1">
    <location>
        <begin position="1"/>
        <end position="30"/>
    </location>
</feature>
<proteinExistence type="predicted"/>
<feature type="compositionally biased region" description="Polar residues" evidence="1">
    <location>
        <begin position="13"/>
        <end position="30"/>
    </location>
</feature>
<reference evidence="2 3" key="1">
    <citation type="submission" date="2018-11" db="EMBL/GenBank/DDBJ databases">
        <title>Genome assembly of Steccherinum ochraceum LE-BIN_3174, the white-rot fungus of the Steccherinaceae family (The Residual Polyporoid clade, Polyporales, Basidiomycota).</title>
        <authorList>
            <person name="Fedorova T.V."/>
            <person name="Glazunova O.A."/>
            <person name="Landesman E.O."/>
            <person name="Moiseenko K.V."/>
            <person name="Psurtseva N.V."/>
            <person name="Savinova O.S."/>
            <person name="Shakhova N.V."/>
            <person name="Tyazhelova T.V."/>
            <person name="Vasina D.V."/>
        </authorList>
    </citation>
    <scope>NUCLEOTIDE SEQUENCE [LARGE SCALE GENOMIC DNA]</scope>
    <source>
        <strain evidence="2 3">LE-BIN_3174</strain>
    </source>
</reference>
<dbReference type="STRING" id="92696.A0A4R0RNH5"/>
<evidence type="ECO:0000313" key="3">
    <source>
        <dbReference type="Proteomes" id="UP000292702"/>
    </source>
</evidence>
<dbReference type="InterPro" id="IPR011009">
    <property type="entry name" value="Kinase-like_dom_sf"/>
</dbReference>
<gene>
    <name evidence="2" type="ORF">EIP91_003702</name>
</gene>
<organism evidence="2 3">
    <name type="scientific">Steccherinum ochraceum</name>
    <dbReference type="NCBI Taxonomy" id="92696"/>
    <lineage>
        <taxon>Eukaryota</taxon>
        <taxon>Fungi</taxon>
        <taxon>Dikarya</taxon>
        <taxon>Basidiomycota</taxon>
        <taxon>Agaricomycotina</taxon>
        <taxon>Agaricomycetes</taxon>
        <taxon>Polyporales</taxon>
        <taxon>Steccherinaceae</taxon>
        <taxon>Steccherinum</taxon>
    </lineage>
</organism>
<comment type="caution">
    <text evidence="2">The sequence shown here is derived from an EMBL/GenBank/DDBJ whole genome shotgun (WGS) entry which is preliminary data.</text>
</comment>
<keyword evidence="3" id="KW-1185">Reference proteome</keyword>
<dbReference type="OrthoDB" id="5987198at2759"/>
<dbReference type="SUPFAM" id="SSF56112">
    <property type="entry name" value="Protein kinase-like (PK-like)"/>
    <property type="match status" value="1"/>
</dbReference>
<dbReference type="Proteomes" id="UP000292702">
    <property type="component" value="Unassembled WGS sequence"/>
</dbReference>
<name>A0A4R0RNH5_9APHY</name>
<sequence length="409" mass="46882">MSSARLRPDRSNDASVGNNSHFSKDTATGTDTLSVTEERWRNIRPFLHLHQLELRDRYKPDWTPSWKTTGQNPRDCDDGPPRSALCAQMDARLFPGDHLVNVKYIASYFHPDEVGVMQYLNSPELRSYPDNACVPLVRGPLRDPANSDISYVVTPLLRDFDDPRFDTKGEALGCLMQVFKGLAFMHRQNVAYRCPTMEFMVDPSPLYPDMFHPNVPSRSRNLQHRAERTTRTRQPPRYYFTDFAYAAKYEQGAPRQATPVPISTYSERDREMIPPEFRGYRPGDSMPLRDPFPADVFCLGMMVRTKFVEAYSGLEFLRRLADDMTVLDPSQRPTMDFAVQRLEDICSTLSRSAQRSRLVHKSGPRGFTRSVAHALRTLRYKISRLDPIPLPPYAVPTNMMPPAPVPRHP</sequence>
<feature type="compositionally biased region" description="Basic and acidic residues" evidence="1">
    <location>
        <begin position="1"/>
        <end position="12"/>
    </location>
</feature>